<dbReference type="RefSeq" id="WP_377183057.1">
    <property type="nucleotide sequence ID" value="NZ_JBHUPD010000001.1"/>
</dbReference>
<organism evidence="1 2">
    <name type="scientific">Mucilaginibacter ximonensis</name>
    <dbReference type="NCBI Taxonomy" id="538021"/>
    <lineage>
        <taxon>Bacteria</taxon>
        <taxon>Pseudomonadati</taxon>
        <taxon>Bacteroidota</taxon>
        <taxon>Sphingobacteriia</taxon>
        <taxon>Sphingobacteriales</taxon>
        <taxon>Sphingobacteriaceae</taxon>
        <taxon>Mucilaginibacter</taxon>
    </lineage>
</organism>
<proteinExistence type="predicted"/>
<dbReference type="EMBL" id="JBHUPD010000001">
    <property type="protein sequence ID" value="MFD2871914.1"/>
    <property type="molecule type" value="Genomic_DNA"/>
</dbReference>
<gene>
    <name evidence="1" type="ORF">ACFS5N_05510</name>
</gene>
<sequence>MNNRSPGNVDCWFVSEDEVRNAAKGIPFNPGYLVYAYFKRMNRLDDNTIEGWIGRIDRINENFHCAIDNTYTYFNDYRANKKVYVTLDKTVFYEISEIFPLRPLLFLLKKVDLKTEFKNPVTTPIPITVHRLPFSVLGGENFERLIFAFLQQTEHWKKIEWHGEAGQDNGKDIWAENENGTHCFQCANYQQLTSQKAISDIEKLLVNKIIPDQLTIVCGGKVTEGLRQKIKSYAASKGIKVIAI</sequence>
<evidence type="ECO:0000313" key="2">
    <source>
        <dbReference type="Proteomes" id="UP001597557"/>
    </source>
</evidence>
<comment type="caution">
    <text evidence="1">The sequence shown here is derived from an EMBL/GenBank/DDBJ whole genome shotgun (WGS) entry which is preliminary data.</text>
</comment>
<protein>
    <submittedName>
        <fullName evidence="1">Uncharacterized protein</fullName>
    </submittedName>
</protein>
<name>A0ABW5Y981_9SPHI</name>
<keyword evidence="2" id="KW-1185">Reference proteome</keyword>
<evidence type="ECO:0000313" key="1">
    <source>
        <dbReference type="EMBL" id="MFD2871914.1"/>
    </source>
</evidence>
<reference evidence="2" key="1">
    <citation type="journal article" date="2019" name="Int. J. Syst. Evol. Microbiol.">
        <title>The Global Catalogue of Microorganisms (GCM) 10K type strain sequencing project: providing services to taxonomists for standard genome sequencing and annotation.</title>
        <authorList>
            <consortium name="The Broad Institute Genomics Platform"/>
            <consortium name="The Broad Institute Genome Sequencing Center for Infectious Disease"/>
            <person name="Wu L."/>
            <person name="Ma J."/>
        </authorList>
    </citation>
    <scope>NUCLEOTIDE SEQUENCE [LARGE SCALE GENOMIC DNA]</scope>
    <source>
        <strain evidence="2">KCTC 22437</strain>
    </source>
</reference>
<dbReference type="Proteomes" id="UP001597557">
    <property type="component" value="Unassembled WGS sequence"/>
</dbReference>
<accession>A0ABW5Y981</accession>